<comment type="caution">
    <text evidence="3">The sequence shown here is derived from an EMBL/GenBank/DDBJ whole genome shotgun (WGS) entry which is preliminary data.</text>
</comment>
<feature type="region of interest" description="Disordered" evidence="1">
    <location>
        <begin position="135"/>
        <end position="187"/>
    </location>
</feature>
<gene>
    <name evidence="3" type="ORF">U1T56_02620</name>
</gene>
<feature type="region of interest" description="Disordered" evidence="1">
    <location>
        <begin position="1"/>
        <end position="48"/>
    </location>
</feature>
<keyword evidence="2" id="KW-0812">Transmembrane</keyword>
<feature type="compositionally biased region" description="Pro residues" evidence="1">
    <location>
        <begin position="285"/>
        <end position="303"/>
    </location>
</feature>
<feature type="compositionally biased region" description="Pro residues" evidence="1">
    <location>
        <begin position="355"/>
        <end position="365"/>
    </location>
</feature>
<evidence type="ECO:0000256" key="2">
    <source>
        <dbReference type="SAM" id="Phobius"/>
    </source>
</evidence>
<feature type="compositionally biased region" description="Low complexity" evidence="1">
    <location>
        <begin position="273"/>
        <end position="284"/>
    </location>
</feature>
<evidence type="ECO:0000313" key="3">
    <source>
        <dbReference type="EMBL" id="MEK0082031.1"/>
    </source>
</evidence>
<feature type="compositionally biased region" description="Low complexity" evidence="1">
    <location>
        <begin position="20"/>
        <end position="36"/>
    </location>
</feature>
<evidence type="ECO:0008006" key="5">
    <source>
        <dbReference type="Google" id="ProtNLM"/>
    </source>
</evidence>
<proteinExistence type="predicted"/>
<evidence type="ECO:0000313" key="4">
    <source>
        <dbReference type="Proteomes" id="UP001375743"/>
    </source>
</evidence>
<dbReference type="RefSeq" id="WP_418157887.1">
    <property type="nucleotide sequence ID" value="NZ_JBBLZC010000002.1"/>
</dbReference>
<feature type="region of interest" description="Disordered" evidence="1">
    <location>
        <begin position="334"/>
        <end position="365"/>
    </location>
</feature>
<organism evidence="3 4">
    <name type="scientific">Benzoatithermus flavus</name>
    <dbReference type="NCBI Taxonomy" id="3108223"/>
    <lineage>
        <taxon>Bacteria</taxon>
        <taxon>Pseudomonadati</taxon>
        <taxon>Pseudomonadota</taxon>
        <taxon>Alphaproteobacteria</taxon>
        <taxon>Geminicoccales</taxon>
        <taxon>Geminicoccaceae</taxon>
        <taxon>Benzoatithermus</taxon>
    </lineage>
</organism>
<sequence length="477" mass="50931">MRRSSDPARRRLPEDAPEHPSSLRPTSSSPTEPPRSGQRTPPPEIVGGDPALAAALERCAARDPVGLAELRAWQGGRLRETLLRTLGDPVLADRALEGALADLWDNAALHHTLGRGPAEDRVFAVLRRHAHALLRERGSPVPAQPPSAPLVRSVPPTPAPYDPPQPPPCSHPASTMPASPVAASPEPMAAPVAMPLPDAEPLPATRRLRRPDAATSFHHAYPQTAHEHGAGRNWRRWLFLLLAWIVAAGTGFGLAFVAFQLSGNRDATMLWFPEESPSPSAVAPAPQPPPRPVETSPRRPPMAVPKKPSAQGVGEPLKAPEPPAVALRPLELQDEPATLPGPPPAAPDPALAIAPAPPAPVPRPRPAVEARLPAEARIFVHFTAGDDASAARAEALQNTLQRRGADSVQLVPVRFPIGTASVRYFYPEDRLTAERLLQGARNELATDGRPAPGEPTDFTRFRPSPRPGTIEVWLPGG</sequence>
<name>A0ABU8XLV8_9PROT</name>
<feature type="region of interest" description="Disordered" evidence="1">
    <location>
        <begin position="272"/>
        <end position="321"/>
    </location>
</feature>
<reference evidence="3 4" key="1">
    <citation type="submission" date="2024-01" db="EMBL/GenBank/DDBJ databases">
        <title>Multi-omics insights into the function and evolution of sodium benzoate biodegradation pathways in Benzoatithermus flavus gen. nov., sp. nov. from hot spring.</title>
        <authorList>
            <person name="Hu C.-J."/>
            <person name="Li W.-J."/>
        </authorList>
    </citation>
    <scope>NUCLEOTIDE SEQUENCE [LARGE SCALE GENOMIC DNA]</scope>
    <source>
        <strain evidence="3 4">SYSU G07066</strain>
    </source>
</reference>
<keyword evidence="4" id="KW-1185">Reference proteome</keyword>
<feature type="transmembrane region" description="Helical" evidence="2">
    <location>
        <begin position="237"/>
        <end position="259"/>
    </location>
</feature>
<feature type="compositionally biased region" description="Pro residues" evidence="1">
    <location>
        <begin position="155"/>
        <end position="170"/>
    </location>
</feature>
<accession>A0ABU8XLV8</accession>
<evidence type="ECO:0000256" key="1">
    <source>
        <dbReference type="SAM" id="MobiDB-lite"/>
    </source>
</evidence>
<protein>
    <recommendedName>
        <fullName evidence="5">Sporulation related domain-containing protein</fullName>
    </recommendedName>
</protein>
<keyword evidence="2" id="KW-1133">Transmembrane helix</keyword>
<dbReference type="EMBL" id="JBBLZC010000002">
    <property type="protein sequence ID" value="MEK0082031.1"/>
    <property type="molecule type" value="Genomic_DNA"/>
</dbReference>
<keyword evidence="2" id="KW-0472">Membrane</keyword>
<feature type="region of interest" description="Disordered" evidence="1">
    <location>
        <begin position="445"/>
        <end position="469"/>
    </location>
</feature>
<dbReference type="Proteomes" id="UP001375743">
    <property type="component" value="Unassembled WGS sequence"/>
</dbReference>
<feature type="compositionally biased region" description="Basic and acidic residues" evidence="1">
    <location>
        <begin position="1"/>
        <end position="18"/>
    </location>
</feature>